<dbReference type="EMBL" id="LNZC01000029">
    <property type="protein sequence ID" value="KTD76119.1"/>
    <property type="molecule type" value="Genomic_DNA"/>
</dbReference>
<dbReference type="InterPro" id="IPR008271">
    <property type="entry name" value="Ser/Thr_kinase_AS"/>
</dbReference>
<dbReference type="AlphaFoldDB" id="A0A0W1A431"/>
<dbReference type="Gene3D" id="1.10.510.10">
    <property type="entry name" value="Transferase(Phosphotransferase) domain 1"/>
    <property type="match status" value="1"/>
</dbReference>
<dbReference type="GO" id="GO:0005737">
    <property type="term" value="C:cytoplasm"/>
    <property type="evidence" value="ECO:0007669"/>
    <property type="project" value="TreeGrafter"/>
</dbReference>
<proteinExistence type="predicted"/>
<accession>A0A0W1A431</accession>
<keyword evidence="2" id="KW-0418">Kinase</keyword>
<dbReference type="SMART" id="SM00220">
    <property type="entry name" value="S_TKc"/>
    <property type="match status" value="1"/>
</dbReference>
<dbReference type="STRING" id="45076.Lwor_2237"/>
<dbReference type="RefSeq" id="WP_058494011.1">
    <property type="nucleotide sequence ID" value="NZ_CBCRUR010000018.1"/>
</dbReference>
<dbReference type="PROSITE" id="PS50011">
    <property type="entry name" value="PROTEIN_KINASE_DOM"/>
    <property type="match status" value="1"/>
</dbReference>
<name>A0A0W1A431_9GAMM</name>
<dbReference type="Proteomes" id="UP000054662">
    <property type="component" value="Unassembled WGS sequence"/>
</dbReference>
<reference evidence="2 3" key="1">
    <citation type="submission" date="2015-11" db="EMBL/GenBank/DDBJ databases">
        <title>Genomic analysis of 38 Legionella species identifies large and diverse effector repertoires.</title>
        <authorList>
            <person name="Burstein D."/>
            <person name="Amaro F."/>
            <person name="Zusman T."/>
            <person name="Lifshitz Z."/>
            <person name="Cohen O."/>
            <person name="Gilbert J.A."/>
            <person name="Pupko T."/>
            <person name="Shuman H.A."/>
            <person name="Segal G."/>
        </authorList>
    </citation>
    <scope>NUCLEOTIDE SEQUENCE [LARGE SCALE GENOMIC DNA]</scope>
    <source>
        <strain evidence="2 3">ATCC 49508</strain>
    </source>
</reference>
<dbReference type="OrthoDB" id="5631262at2"/>
<feature type="domain" description="Protein kinase" evidence="1">
    <location>
        <begin position="680"/>
        <end position="987"/>
    </location>
</feature>
<protein>
    <submittedName>
        <fullName evidence="2">Serine/threonine protein kinase</fullName>
        <ecNumber evidence="2">2.7.11.17</ecNumber>
    </submittedName>
</protein>
<sequence length="991" mass="112450">MPGSVLIAVSNGFGGYGDFLFALKLAEQVRKNYIALLGKDKAPEIKLITQASGQQIIKNLKGDTEFNVEVLTPDELKEKIEKKELEIASIIEGPVFESSLIQRINKALEKQSHPVPLIMMPEYAYSGTSHRHMIENQRQFRKKALNKIFYVETIYTGFNSKAGERGIILSDNLIHPEEPSVLSSRLEEKISEALLGGKDVEAYQTNTDMYFQYSHDTFSTTPESSAAERFLKTHRIYAKSSKKNQDILMVGKTERKKREALEKIKKQLIADGFTKISFYNAETKKEEYLFGRPNIEGRHYRVVYSSGMSHASIIAAQALSGDLVGATGDQSFGEAVSGDKILIYECLSHKRLLRDEYYNQLKKLDPSCADILNLFRNAKSESDYKLMEALLTEEMKVKLKNLSKCFRESGELTKFTVNAAMPIELLSQQIIRGHILPYSNDPNSTSSLERTLRFGNFDAIGHVVERHTSTIDERRKFCEILTKKTHEGYSLLSVLRNAKPGLFETSRASYLAIQFNIDKYKAPSGSKREKMFNAYKELISTFTILGEGQHDEDALIGLMLLTTKNISNEYFLFSPRKGLLFGSQFYSNLDDTLKDLDINLKKITPQERQRYYSALARVMENNPNLIANEYILDSLSREANIVLPKIPPLLTASKAREFLQSENFHKADSTIFHTATGIYKTHSVPLDQGGWGSVYAARHYSSSESGIKISTPLAIKMMSSRNQLAMNKEAELFKQAYPEGHFEQFNKNDTTYLAMPLFSGVPLDKYLMENLELSKTSRHEIATSLLECLNSIHKHGVIHNDIKPKNLLYDPVAKKIHIVDFGCAEKESTRVQFRDVNTAKFAIEYMPPEYLEGGLVTNKTDVYSLTLSLAEILGINKHNLVKGRMERALMKIKEPIKTSIIKAFNSTGSLDDAMFARDVSRHWKNPEFKNFITKFVNEQYDFRPYEEILGADVIELLNSMQNATPAQRPSIENVLEILNRKEAEKILESNL</sequence>
<organism evidence="2 3">
    <name type="scientific">Legionella worsleiensis</name>
    <dbReference type="NCBI Taxonomy" id="45076"/>
    <lineage>
        <taxon>Bacteria</taxon>
        <taxon>Pseudomonadati</taxon>
        <taxon>Pseudomonadota</taxon>
        <taxon>Gammaproteobacteria</taxon>
        <taxon>Legionellales</taxon>
        <taxon>Legionellaceae</taxon>
        <taxon>Legionella</taxon>
    </lineage>
</organism>
<dbReference type="GO" id="GO:0004683">
    <property type="term" value="F:calcium/calmodulin-dependent protein kinase activity"/>
    <property type="evidence" value="ECO:0007669"/>
    <property type="project" value="UniProtKB-EC"/>
</dbReference>
<dbReference type="PANTHER" id="PTHR44167:SF24">
    <property type="entry name" value="SERINE_THREONINE-PROTEIN KINASE CHK2"/>
    <property type="match status" value="1"/>
</dbReference>
<evidence type="ECO:0000313" key="3">
    <source>
        <dbReference type="Proteomes" id="UP000054662"/>
    </source>
</evidence>
<dbReference type="Pfam" id="PF00069">
    <property type="entry name" value="Pkinase"/>
    <property type="match status" value="1"/>
</dbReference>
<dbReference type="EC" id="2.7.11.17" evidence="2"/>
<evidence type="ECO:0000259" key="1">
    <source>
        <dbReference type="PROSITE" id="PS50011"/>
    </source>
</evidence>
<dbReference type="PANTHER" id="PTHR44167">
    <property type="entry name" value="OVARIAN-SPECIFIC SERINE/THREONINE-PROTEIN KINASE LOK-RELATED"/>
    <property type="match status" value="1"/>
</dbReference>
<comment type="caution">
    <text evidence="2">The sequence shown here is derived from an EMBL/GenBank/DDBJ whole genome shotgun (WGS) entry which is preliminary data.</text>
</comment>
<dbReference type="PATRIC" id="fig|45076.6.peg.2455"/>
<gene>
    <name evidence="2" type="ORF">Lwor_2237</name>
</gene>
<keyword evidence="2" id="KW-0808">Transferase</keyword>
<keyword evidence="3" id="KW-1185">Reference proteome</keyword>
<dbReference type="InterPro" id="IPR000719">
    <property type="entry name" value="Prot_kinase_dom"/>
</dbReference>
<evidence type="ECO:0000313" key="2">
    <source>
        <dbReference type="EMBL" id="KTD76119.1"/>
    </source>
</evidence>
<dbReference type="SUPFAM" id="SSF56112">
    <property type="entry name" value="Protein kinase-like (PK-like)"/>
    <property type="match status" value="1"/>
</dbReference>
<dbReference type="PROSITE" id="PS00108">
    <property type="entry name" value="PROTEIN_KINASE_ST"/>
    <property type="match status" value="1"/>
</dbReference>
<dbReference type="InterPro" id="IPR011009">
    <property type="entry name" value="Kinase-like_dom_sf"/>
</dbReference>
<dbReference type="GO" id="GO:0005524">
    <property type="term" value="F:ATP binding"/>
    <property type="evidence" value="ECO:0007669"/>
    <property type="project" value="InterPro"/>
</dbReference>
<keyword evidence="2" id="KW-0723">Serine/threonine-protein kinase</keyword>